<feature type="compositionally biased region" description="Low complexity" evidence="1">
    <location>
        <begin position="440"/>
        <end position="456"/>
    </location>
</feature>
<proteinExistence type="predicted"/>
<keyword evidence="2" id="KW-1133">Transmembrane helix</keyword>
<gene>
    <name evidence="3" type="ORF">Agub_g10853</name>
</gene>
<dbReference type="AlphaFoldDB" id="A0AAD3HPD2"/>
<feature type="region of interest" description="Disordered" evidence="1">
    <location>
        <begin position="68"/>
        <end position="100"/>
    </location>
</feature>
<evidence type="ECO:0000313" key="3">
    <source>
        <dbReference type="EMBL" id="GFR48904.1"/>
    </source>
</evidence>
<feature type="transmembrane region" description="Helical" evidence="2">
    <location>
        <begin position="140"/>
        <end position="160"/>
    </location>
</feature>
<sequence length="466" mass="47999">MGCLECFASNAYSCFSRAALTSMAVLKVLLSISIIVIVAVKLENVRIELQLPVSNLADITGMVTGAEVTSPANSNPSANSVQVSPPPFTSRTSSPAGPADVDVDLNTTTGPLHVHAACLLQKRGKVGQLYDTNNHTMCSYVYAVCAVSLVATFIMASLLWCTCHCCGWGPMLELLFAVLGAAWWLAAALVVQKHTDVAVNAAPAALQFIVGYQLPPPPAASLLPGASALLPPPPSPPPPALPAPPVGADVASQLEALVRQWTPRSVRQWRGAVLVLSWVLMGAFAASGALLLVEACGCLVHCCGCLCRCCCCPDRPEARWRSSLRRRKRLGGGEEYVEMSGSLPPSAAATASSGFGSHSSGFKVAGGGGGSSTSEDVRLGFAGGVGHGGPPTIMVVARSDTGAYTQLRAEETGFGGGGFAGSGGGSGWRGGGSGKELEVSSSSSTLPTSSSASSASPRKKGWRWWR</sequence>
<protein>
    <submittedName>
        <fullName evidence="3">Uncharacterized protein</fullName>
    </submittedName>
</protein>
<evidence type="ECO:0000256" key="1">
    <source>
        <dbReference type="SAM" id="MobiDB-lite"/>
    </source>
</evidence>
<feature type="compositionally biased region" description="Low complexity" evidence="1">
    <location>
        <begin position="70"/>
        <end position="95"/>
    </location>
</feature>
<comment type="caution">
    <text evidence="3">The sequence shown here is derived from an EMBL/GenBank/DDBJ whole genome shotgun (WGS) entry which is preliminary data.</text>
</comment>
<organism evidence="3 4">
    <name type="scientific">Astrephomene gubernaculifera</name>
    <dbReference type="NCBI Taxonomy" id="47775"/>
    <lineage>
        <taxon>Eukaryota</taxon>
        <taxon>Viridiplantae</taxon>
        <taxon>Chlorophyta</taxon>
        <taxon>core chlorophytes</taxon>
        <taxon>Chlorophyceae</taxon>
        <taxon>CS clade</taxon>
        <taxon>Chlamydomonadales</taxon>
        <taxon>Astrephomenaceae</taxon>
        <taxon>Astrephomene</taxon>
    </lineage>
</organism>
<accession>A0AAD3HPD2</accession>
<evidence type="ECO:0000313" key="4">
    <source>
        <dbReference type="Proteomes" id="UP001054857"/>
    </source>
</evidence>
<keyword evidence="4" id="KW-1185">Reference proteome</keyword>
<keyword evidence="2" id="KW-0812">Transmembrane</keyword>
<feature type="transmembrane region" description="Helical" evidence="2">
    <location>
        <begin position="18"/>
        <end position="40"/>
    </location>
</feature>
<feature type="compositionally biased region" description="Gly residues" evidence="1">
    <location>
        <begin position="413"/>
        <end position="434"/>
    </location>
</feature>
<reference evidence="3 4" key="1">
    <citation type="journal article" date="2021" name="Sci. Rep.">
        <title>Genome sequencing of the multicellular alga Astrephomene provides insights into convergent evolution of germ-soma differentiation.</title>
        <authorList>
            <person name="Yamashita S."/>
            <person name="Yamamoto K."/>
            <person name="Matsuzaki R."/>
            <person name="Suzuki S."/>
            <person name="Yamaguchi H."/>
            <person name="Hirooka S."/>
            <person name="Minakuchi Y."/>
            <person name="Miyagishima S."/>
            <person name="Kawachi M."/>
            <person name="Toyoda A."/>
            <person name="Nozaki H."/>
        </authorList>
    </citation>
    <scope>NUCLEOTIDE SEQUENCE [LARGE SCALE GENOMIC DNA]</scope>
    <source>
        <strain evidence="3 4">NIES-4017</strain>
    </source>
</reference>
<dbReference type="Proteomes" id="UP001054857">
    <property type="component" value="Unassembled WGS sequence"/>
</dbReference>
<feature type="region of interest" description="Disordered" evidence="1">
    <location>
        <begin position="413"/>
        <end position="466"/>
    </location>
</feature>
<feature type="compositionally biased region" description="Basic residues" evidence="1">
    <location>
        <begin position="457"/>
        <end position="466"/>
    </location>
</feature>
<feature type="transmembrane region" description="Helical" evidence="2">
    <location>
        <begin position="172"/>
        <end position="191"/>
    </location>
</feature>
<evidence type="ECO:0000256" key="2">
    <source>
        <dbReference type="SAM" id="Phobius"/>
    </source>
</evidence>
<name>A0AAD3HPD2_9CHLO</name>
<keyword evidence="2" id="KW-0472">Membrane</keyword>
<dbReference type="EMBL" id="BMAR01000026">
    <property type="protein sequence ID" value="GFR48904.1"/>
    <property type="molecule type" value="Genomic_DNA"/>
</dbReference>
<feature type="transmembrane region" description="Helical" evidence="2">
    <location>
        <begin position="272"/>
        <end position="293"/>
    </location>
</feature>